<keyword evidence="3" id="KW-1133">Transmembrane helix</keyword>
<keyword evidence="2" id="KW-0813">Transport</keyword>
<dbReference type="InterPro" id="IPR003784">
    <property type="entry name" value="BioY"/>
</dbReference>
<sequence>MKTKNLALTAMFTALTMVLGPLVIMLPFTPIPISLAMIPIYLCGALLPKKNAFSALVVYLMLGAAGLPIFSQFRGGLGILVGPTGGFLLAYPIMAFVIALLLEKLPQNRFYSLAIAFSVALVICYAAGCLMFIAVAHADLAKALSLTVIPFVPLDLAKIVFAAVATLALKKALYHAKLLPLT</sequence>
<feature type="transmembrane region" description="Helical" evidence="3">
    <location>
        <begin position="148"/>
        <end position="169"/>
    </location>
</feature>
<evidence type="ECO:0000313" key="5">
    <source>
        <dbReference type="Proteomes" id="UP000754750"/>
    </source>
</evidence>
<keyword evidence="2" id="KW-1003">Cell membrane</keyword>
<dbReference type="PIRSF" id="PIRSF016661">
    <property type="entry name" value="BioY"/>
    <property type="match status" value="1"/>
</dbReference>
<evidence type="ECO:0000313" key="4">
    <source>
        <dbReference type="EMBL" id="MBE6833179.1"/>
    </source>
</evidence>
<comment type="subcellular location">
    <subcellularLocation>
        <location evidence="2">Cell membrane</location>
        <topology evidence="2">Multi-pass membrane protein</topology>
    </subcellularLocation>
</comment>
<feature type="transmembrane region" description="Helical" evidence="3">
    <location>
        <begin position="31"/>
        <end position="48"/>
    </location>
</feature>
<feature type="transmembrane region" description="Helical" evidence="3">
    <location>
        <begin position="55"/>
        <end position="73"/>
    </location>
</feature>
<comment type="similarity">
    <text evidence="1 2">Belongs to the BioY family.</text>
</comment>
<dbReference type="GO" id="GO:0005886">
    <property type="term" value="C:plasma membrane"/>
    <property type="evidence" value="ECO:0007669"/>
    <property type="project" value="UniProtKB-SubCell"/>
</dbReference>
<feature type="transmembrane region" description="Helical" evidence="3">
    <location>
        <begin position="114"/>
        <end position="136"/>
    </location>
</feature>
<accession>A0A928KS11</accession>
<dbReference type="AlphaFoldDB" id="A0A928KS11"/>
<dbReference type="Proteomes" id="UP000754750">
    <property type="component" value="Unassembled WGS sequence"/>
</dbReference>
<keyword evidence="2 3" id="KW-0472">Membrane</keyword>
<dbReference type="Pfam" id="PF02632">
    <property type="entry name" value="BioY"/>
    <property type="match status" value="1"/>
</dbReference>
<organism evidence="4 5">
    <name type="scientific">Faecalispora sporosphaeroides</name>
    <dbReference type="NCBI Taxonomy" id="1549"/>
    <lineage>
        <taxon>Bacteria</taxon>
        <taxon>Bacillati</taxon>
        <taxon>Bacillota</taxon>
        <taxon>Clostridia</taxon>
        <taxon>Eubacteriales</taxon>
        <taxon>Oscillospiraceae</taxon>
        <taxon>Faecalispora</taxon>
    </lineage>
</organism>
<protein>
    <recommendedName>
        <fullName evidence="2">Biotin transporter</fullName>
    </recommendedName>
</protein>
<dbReference type="PANTHER" id="PTHR34295">
    <property type="entry name" value="BIOTIN TRANSPORTER BIOY"/>
    <property type="match status" value="1"/>
</dbReference>
<name>A0A928KS11_9FIRM</name>
<dbReference type="PANTHER" id="PTHR34295:SF1">
    <property type="entry name" value="BIOTIN TRANSPORTER BIOY"/>
    <property type="match status" value="1"/>
</dbReference>
<evidence type="ECO:0000256" key="2">
    <source>
        <dbReference type="PIRNR" id="PIRNR016661"/>
    </source>
</evidence>
<feature type="transmembrane region" description="Helical" evidence="3">
    <location>
        <begin position="79"/>
        <end position="102"/>
    </location>
</feature>
<evidence type="ECO:0000256" key="1">
    <source>
        <dbReference type="ARBA" id="ARBA00010692"/>
    </source>
</evidence>
<proteinExistence type="inferred from homology"/>
<gene>
    <name evidence="4" type="ORF">E7512_06300</name>
</gene>
<keyword evidence="3" id="KW-0812">Transmembrane</keyword>
<dbReference type="GO" id="GO:0015225">
    <property type="term" value="F:biotin transmembrane transporter activity"/>
    <property type="evidence" value="ECO:0007669"/>
    <property type="project" value="UniProtKB-UniRule"/>
</dbReference>
<evidence type="ECO:0000256" key="3">
    <source>
        <dbReference type="SAM" id="Phobius"/>
    </source>
</evidence>
<dbReference type="EMBL" id="SVNY01000003">
    <property type="protein sequence ID" value="MBE6833179.1"/>
    <property type="molecule type" value="Genomic_DNA"/>
</dbReference>
<comment type="caution">
    <text evidence="4">The sequence shown here is derived from an EMBL/GenBank/DDBJ whole genome shotgun (WGS) entry which is preliminary data.</text>
</comment>
<feature type="transmembrane region" description="Helical" evidence="3">
    <location>
        <begin position="7"/>
        <end position="25"/>
    </location>
</feature>
<dbReference type="RefSeq" id="WP_326840231.1">
    <property type="nucleotide sequence ID" value="NZ_SVNY01000003.1"/>
</dbReference>
<reference evidence="4" key="1">
    <citation type="submission" date="2019-04" db="EMBL/GenBank/DDBJ databases">
        <title>Evolution of Biomass-Degrading Anaerobic Consortia Revealed by Metagenomics.</title>
        <authorList>
            <person name="Peng X."/>
        </authorList>
    </citation>
    <scope>NUCLEOTIDE SEQUENCE</scope>
    <source>
        <strain evidence="4">SIG551</strain>
    </source>
</reference>
<dbReference type="Gene3D" id="1.10.1760.20">
    <property type="match status" value="1"/>
</dbReference>